<evidence type="ECO:0000256" key="1">
    <source>
        <dbReference type="SAM" id="MobiDB-lite"/>
    </source>
</evidence>
<dbReference type="EMBL" id="JACHNB010000001">
    <property type="protein sequence ID" value="MBB4740348.1"/>
    <property type="molecule type" value="Genomic_DNA"/>
</dbReference>
<comment type="caution">
    <text evidence="2">The sequence shown here is derived from an EMBL/GenBank/DDBJ whole genome shotgun (WGS) entry which is preliminary data.</text>
</comment>
<dbReference type="Proteomes" id="UP000546162">
    <property type="component" value="Unassembled WGS sequence"/>
</dbReference>
<accession>A0A7W7GXZ2</accession>
<feature type="region of interest" description="Disordered" evidence="1">
    <location>
        <begin position="1"/>
        <end position="31"/>
    </location>
</feature>
<protein>
    <submittedName>
        <fullName evidence="2">Uncharacterized protein</fullName>
    </submittedName>
</protein>
<reference evidence="2 3" key="1">
    <citation type="submission" date="2020-08" db="EMBL/GenBank/DDBJ databases">
        <title>Sequencing the genomes of 1000 actinobacteria strains.</title>
        <authorList>
            <person name="Klenk H.-P."/>
        </authorList>
    </citation>
    <scope>NUCLEOTIDE SEQUENCE [LARGE SCALE GENOMIC DNA]</scope>
    <source>
        <strain evidence="2 3">DSM 45809</strain>
    </source>
</reference>
<keyword evidence="3" id="KW-1185">Reference proteome</keyword>
<evidence type="ECO:0000313" key="2">
    <source>
        <dbReference type="EMBL" id="MBB4740348.1"/>
    </source>
</evidence>
<gene>
    <name evidence="2" type="ORF">BJY16_003807</name>
</gene>
<dbReference type="RefSeq" id="WP_185040832.1">
    <property type="nucleotide sequence ID" value="NZ_BAABFG010000005.1"/>
</dbReference>
<feature type="compositionally biased region" description="Low complexity" evidence="1">
    <location>
        <begin position="22"/>
        <end position="31"/>
    </location>
</feature>
<dbReference type="AlphaFoldDB" id="A0A7W7GXZ2"/>
<evidence type="ECO:0000313" key="3">
    <source>
        <dbReference type="Proteomes" id="UP000546162"/>
    </source>
</evidence>
<proteinExistence type="predicted"/>
<name>A0A7W7GXZ2_9ACTN</name>
<sequence length="138" mass="13946">MLAVVSGCGTGGDPAPVPPRPGVTSTAAASPATAGAPAKLVLSAEFPELIPPASGDGDAALPEFTHTGTGYTLVIQCSGGGTIEVKRTGEDRIEPYPCDGVPSVYRVHAGGQKHHVDVHVTGEAHWTIQVVQGLLSSL</sequence>
<organism evidence="2 3">
    <name type="scientific">Actinoplanes octamycinicus</name>
    <dbReference type="NCBI Taxonomy" id="135948"/>
    <lineage>
        <taxon>Bacteria</taxon>
        <taxon>Bacillati</taxon>
        <taxon>Actinomycetota</taxon>
        <taxon>Actinomycetes</taxon>
        <taxon>Micromonosporales</taxon>
        <taxon>Micromonosporaceae</taxon>
        <taxon>Actinoplanes</taxon>
    </lineage>
</organism>